<reference evidence="8" key="1">
    <citation type="submission" date="2021-01" db="EMBL/GenBank/DDBJ databases">
        <authorList>
            <person name="Bezrukov I."/>
        </authorList>
    </citation>
    <scope>NUCLEOTIDE SEQUENCE</scope>
</reference>
<sequence>MASSHKGAAGDSMGSSKMSFDQKRQLVWKLSKESERAFKEVLKDWSCNEIRELLRAESGKYIKYTGLTKEEIIIRLFNIVSKKNTGGYEVEEERNPSPKRQRKDLDPLHYVTPLAKAKGKGTMYCQNLACQAKLREEATFCQRCSCCICYKYDNNKDPSLWLTCNSDPPLDGESCGLSCHLVCAFDNENSATEYCFKIVSFSGIEEVSVDEFRVSTQTLQEEEKEVAAVLMNMPNCDNLSLPPPPSLETDRQENGNKMERLGFEQCVKLIRQLECSGKVKSDFRKKFLTWYGLRATAKEKHIVEIFVNTFKDDTVALAEKLINIFSDCISRKRPAIGGGSSGGGDDESAGLCLMLLSIDH</sequence>
<name>A0A8S1ZZB8_ARAAE</name>
<feature type="domain" description="Oberon-like PHD finger" evidence="6">
    <location>
        <begin position="125"/>
        <end position="193"/>
    </location>
</feature>
<evidence type="ECO:0000256" key="5">
    <source>
        <dbReference type="ARBA" id="ARBA00023242"/>
    </source>
</evidence>
<evidence type="ECO:0000256" key="2">
    <source>
        <dbReference type="ARBA" id="ARBA00022723"/>
    </source>
</evidence>
<dbReference type="InterPro" id="IPR056990">
    <property type="entry name" value="VIN3-like_C"/>
</dbReference>
<evidence type="ECO:0000256" key="4">
    <source>
        <dbReference type="ARBA" id="ARBA00022833"/>
    </source>
</evidence>
<accession>A0A8S1ZZB8</accession>
<evidence type="ECO:0000256" key="3">
    <source>
        <dbReference type="ARBA" id="ARBA00022771"/>
    </source>
</evidence>
<organism evidence="8 9">
    <name type="scientific">Arabidopsis arenosa</name>
    <name type="common">Sand rock-cress</name>
    <name type="synonym">Cardaminopsis arenosa</name>
    <dbReference type="NCBI Taxonomy" id="38785"/>
    <lineage>
        <taxon>Eukaryota</taxon>
        <taxon>Viridiplantae</taxon>
        <taxon>Streptophyta</taxon>
        <taxon>Embryophyta</taxon>
        <taxon>Tracheophyta</taxon>
        <taxon>Spermatophyta</taxon>
        <taxon>Magnoliopsida</taxon>
        <taxon>eudicotyledons</taxon>
        <taxon>Gunneridae</taxon>
        <taxon>Pentapetalae</taxon>
        <taxon>rosids</taxon>
        <taxon>malvids</taxon>
        <taxon>Brassicales</taxon>
        <taxon>Brassicaceae</taxon>
        <taxon>Camelineae</taxon>
        <taxon>Arabidopsis</taxon>
    </lineage>
</organism>
<keyword evidence="2" id="KW-0479">Metal-binding</keyword>
<evidence type="ECO:0008006" key="10">
    <source>
        <dbReference type="Google" id="ProtNLM"/>
    </source>
</evidence>
<feature type="domain" description="VIN3-like C-terminal" evidence="7">
    <location>
        <begin position="262"/>
        <end position="333"/>
    </location>
</feature>
<keyword evidence="4" id="KW-0862">Zinc</keyword>
<keyword evidence="9" id="KW-1185">Reference proteome</keyword>
<evidence type="ECO:0000256" key="1">
    <source>
        <dbReference type="ARBA" id="ARBA00004123"/>
    </source>
</evidence>
<keyword evidence="5" id="KW-0539">Nucleus</keyword>
<dbReference type="PANTHER" id="PTHR46286:SF9">
    <property type="entry name" value="VIN3-LIKE PROTEIN 3"/>
    <property type="match status" value="1"/>
</dbReference>
<dbReference type="Proteomes" id="UP000682877">
    <property type="component" value="Chromosome 3"/>
</dbReference>
<dbReference type="PANTHER" id="PTHR46286">
    <property type="entry name" value="VIN3-LIKE PROTEIN 2-RELATED"/>
    <property type="match status" value="1"/>
</dbReference>
<dbReference type="GO" id="GO:0010048">
    <property type="term" value="P:vernalization response"/>
    <property type="evidence" value="ECO:0007669"/>
    <property type="project" value="InterPro"/>
</dbReference>
<dbReference type="InterPro" id="IPR032881">
    <property type="entry name" value="Oberon-like_PHD"/>
</dbReference>
<dbReference type="Pfam" id="PF23380">
    <property type="entry name" value="VIN3_C"/>
    <property type="match status" value="1"/>
</dbReference>
<protein>
    <recommendedName>
        <fullName evidence="10">Oberon PHD finger domain-containing protein</fullName>
    </recommendedName>
</protein>
<dbReference type="InterPro" id="IPR044514">
    <property type="entry name" value="VIN3-like"/>
</dbReference>
<dbReference type="Pfam" id="PF07227">
    <property type="entry name" value="PHD_Oberon"/>
    <property type="match status" value="1"/>
</dbReference>
<evidence type="ECO:0000259" key="7">
    <source>
        <dbReference type="Pfam" id="PF23380"/>
    </source>
</evidence>
<dbReference type="EMBL" id="LR999453">
    <property type="protein sequence ID" value="CAE5989140.1"/>
    <property type="molecule type" value="Genomic_DNA"/>
</dbReference>
<dbReference type="GO" id="GO:0008270">
    <property type="term" value="F:zinc ion binding"/>
    <property type="evidence" value="ECO:0007669"/>
    <property type="project" value="UniProtKB-KW"/>
</dbReference>
<comment type="subcellular location">
    <subcellularLocation>
        <location evidence="1">Nucleus</location>
    </subcellularLocation>
</comment>
<evidence type="ECO:0000313" key="8">
    <source>
        <dbReference type="EMBL" id="CAE5989140.1"/>
    </source>
</evidence>
<dbReference type="GO" id="GO:0005634">
    <property type="term" value="C:nucleus"/>
    <property type="evidence" value="ECO:0007669"/>
    <property type="project" value="UniProtKB-SubCell"/>
</dbReference>
<dbReference type="GO" id="GO:0040029">
    <property type="term" value="P:epigenetic regulation of gene expression"/>
    <property type="evidence" value="ECO:0007669"/>
    <property type="project" value="InterPro"/>
</dbReference>
<gene>
    <name evidence="8" type="ORF">AARE701A_LOCUS8923</name>
</gene>
<keyword evidence="3" id="KW-0863">Zinc-finger</keyword>
<evidence type="ECO:0000259" key="6">
    <source>
        <dbReference type="Pfam" id="PF07227"/>
    </source>
</evidence>
<proteinExistence type="predicted"/>
<evidence type="ECO:0000313" key="9">
    <source>
        <dbReference type="Proteomes" id="UP000682877"/>
    </source>
</evidence>
<dbReference type="AlphaFoldDB" id="A0A8S1ZZB8"/>